<evidence type="ECO:0000256" key="4">
    <source>
        <dbReference type="ARBA" id="ARBA00022824"/>
    </source>
</evidence>
<dbReference type="Gene3D" id="3.40.50.300">
    <property type="entry name" value="P-loop containing nucleotide triphosphate hydrolases"/>
    <property type="match status" value="1"/>
</dbReference>
<keyword evidence="11" id="KW-1185">Reference proteome</keyword>
<name>A0AAE0HVD4_9PEZI</name>
<organism evidence="10 11">
    <name type="scientific">Apodospora peruviana</name>
    <dbReference type="NCBI Taxonomy" id="516989"/>
    <lineage>
        <taxon>Eukaryota</taxon>
        <taxon>Fungi</taxon>
        <taxon>Dikarya</taxon>
        <taxon>Ascomycota</taxon>
        <taxon>Pezizomycotina</taxon>
        <taxon>Sordariomycetes</taxon>
        <taxon>Sordariomycetidae</taxon>
        <taxon>Sordariales</taxon>
        <taxon>Lasiosphaeriaceae</taxon>
        <taxon>Apodospora</taxon>
    </lineage>
</organism>
<dbReference type="GO" id="GO:0043531">
    <property type="term" value="F:ADP binding"/>
    <property type="evidence" value="ECO:0007669"/>
    <property type="project" value="InterPro"/>
</dbReference>
<feature type="region of interest" description="Disordered" evidence="8">
    <location>
        <begin position="1"/>
        <end position="40"/>
    </location>
</feature>
<sequence>MNPWGSRKTAPDAPPPGASPPSRTSSGTSELDSGLQPVYHGEGSASETVDFVAVHGLNGHREKTWTTKSGVNWLRDLLPVDFPNSRILSYGYNSRTHGSDQLIENSLYEHAISFLTELCNYRRNTKTERRPIILLAHSLGGIVVKAALIHSNLCKADRKLEANIKLSTHAVVFFGTPHSGSHAAAVGTHVLTLGSIFVRTNTRIIRQLRENSDFLGVQRDQWKAISSNFEITEFYETYRTIVLFGRGLMVVPSQSATQAGSSTGQPLHRCHRELVRFESRLDPDYITISSQLKDLVSRSHDTIAANWDISEGANTSPGFASSSRVSSFASTVDPATSPTTPTARMSTTLRFSLPVEQNPGFVGRAGHLKELHKYLWTVNESGFGVGERSRIVVLHGLGGAGKTQLSIAYAQHHKKDFSAVFWIDASTERNTLLSYRIIAQRLLETTTGHPGHEDDARKSLLSRLPIGEYVSSSGQLSPDDKALPKIAKAAVDFLQSENESFSWLMIMDNLDSLDDYPLSTYLPQNSKRGKVIITTRLRAAAQLKNMHHIETDQIEEADGVQILLNAAPLRIKSETDDQDAKAIANALGLLPLALELAGAYINKAQMQLSRYLELFERHRNQLGRFGDQAAVFATWEVSFQRLAEDSDAAELLTLLAFLHNSTFWEGLLLIPFDDDDAVATESSALGSAWLRELSADELRLMNALIKIFSISLAKRNSDGTVYLHPLVHYFGRERLSGDKRREKLIQAVIVVGKALQQAYTRPMTKEVRKFISRIVPHADHCIFLVNQEGAKDIFATMLTDKAAAKALFYLGVLFQNLSRLKEAETIFAAIATTTHPDSCCTPHMGANSERRLAQVMILFSRYQEAEVLLLNAIPILTGLVGKRHDDAIAAQLALGMVYHRRHQYSDAERLLREAISNGTDESPNRRPVMGRLAREAASVLGLVYRDQGRLQEALDILSEALKQASEMEEEEDEDDAAHLPTVRYRHAIILQDLGHWITAMHTYAEIWGQLKVILGPGNPLTLRTANALGRMYCFLGRYREARDMLDIAWRGQEALGFSRDQETAQLRTLFNIGVLNMEEGLYSEAVECLSRVQRAYTKLYDSDAMLTHTAFLELGIVHSRRGKPAEAVTLLERLLESQLAHHPDSRMELCQTRIALAEALTQVPGSVEQAKMVLTPALEFARSSLEPDNPVRLKVELAHANRVLACGPQQQDEPLVLDDLRDVVARLERIFGLRHQTTVRGKVLLAMAYEHVAGEEVAKAREMMQEAAETLKASLGPGHPLSKEIAKMARSREKAAATECDVDDDAVKGGNGKTTPAKFDVRVSVRQLGEAMQELRFGS</sequence>
<dbReference type="Pfam" id="PF13424">
    <property type="entry name" value="TPR_12"/>
    <property type="match status" value="2"/>
</dbReference>
<dbReference type="GO" id="GO:0042802">
    <property type="term" value="F:identical protein binding"/>
    <property type="evidence" value="ECO:0007669"/>
    <property type="project" value="InterPro"/>
</dbReference>
<keyword evidence="4" id="KW-0256">Endoplasmic reticulum</keyword>
<dbReference type="GO" id="GO:0005783">
    <property type="term" value="C:endoplasmic reticulum"/>
    <property type="evidence" value="ECO:0007669"/>
    <property type="project" value="UniProtKB-SubCell"/>
</dbReference>
<dbReference type="GO" id="GO:0005739">
    <property type="term" value="C:mitochondrion"/>
    <property type="evidence" value="ECO:0007669"/>
    <property type="project" value="UniProtKB-SubCell"/>
</dbReference>
<evidence type="ECO:0000313" key="10">
    <source>
        <dbReference type="EMBL" id="KAK3313598.1"/>
    </source>
</evidence>
<dbReference type="SUPFAM" id="SSF53474">
    <property type="entry name" value="alpha/beta-Hydrolases"/>
    <property type="match status" value="1"/>
</dbReference>
<evidence type="ECO:0000256" key="7">
    <source>
        <dbReference type="PROSITE-ProRule" id="PRU00339"/>
    </source>
</evidence>
<dbReference type="GO" id="GO:0016020">
    <property type="term" value="C:membrane"/>
    <property type="evidence" value="ECO:0007669"/>
    <property type="project" value="UniProtKB-SubCell"/>
</dbReference>
<dbReference type="SUPFAM" id="SSF48452">
    <property type="entry name" value="TPR-like"/>
    <property type="match status" value="2"/>
</dbReference>
<evidence type="ECO:0000256" key="8">
    <source>
        <dbReference type="SAM" id="MobiDB-lite"/>
    </source>
</evidence>
<dbReference type="InterPro" id="IPR027417">
    <property type="entry name" value="P-loop_NTPase"/>
</dbReference>
<feature type="repeat" description="TPR" evidence="7">
    <location>
        <begin position="934"/>
        <end position="967"/>
    </location>
</feature>
<dbReference type="SUPFAM" id="SSF52540">
    <property type="entry name" value="P-loop containing nucleoside triphosphate hydrolases"/>
    <property type="match status" value="1"/>
</dbReference>
<evidence type="ECO:0000259" key="9">
    <source>
        <dbReference type="Pfam" id="PF00931"/>
    </source>
</evidence>
<dbReference type="PANTHER" id="PTHR48182:SF2">
    <property type="entry name" value="PROTEIN SERAC1"/>
    <property type="match status" value="1"/>
</dbReference>
<dbReference type="Proteomes" id="UP001283341">
    <property type="component" value="Unassembled WGS sequence"/>
</dbReference>
<feature type="domain" description="NB-ARC" evidence="9">
    <location>
        <begin position="389"/>
        <end position="563"/>
    </location>
</feature>
<evidence type="ECO:0000313" key="11">
    <source>
        <dbReference type="Proteomes" id="UP001283341"/>
    </source>
</evidence>
<evidence type="ECO:0000256" key="3">
    <source>
        <dbReference type="ARBA" id="ARBA00004370"/>
    </source>
</evidence>
<dbReference type="InterPro" id="IPR011990">
    <property type="entry name" value="TPR-like_helical_dom_sf"/>
</dbReference>
<keyword evidence="5" id="KW-0496">Mitochondrion</keyword>
<dbReference type="PANTHER" id="PTHR48182">
    <property type="entry name" value="PROTEIN SERAC1"/>
    <property type="match status" value="1"/>
</dbReference>
<evidence type="ECO:0000256" key="2">
    <source>
        <dbReference type="ARBA" id="ARBA00004240"/>
    </source>
</evidence>
<reference evidence="10" key="1">
    <citation type="journal article" date="2023" name="Mol. Phylogenet. Evol.">
        <title>Genome-scale phylogeny and comparative genomics of the fungal order Sordariales.</title>
        <authorList>
            <person name="Hensen N."/>
            <person name="Bonometti L."/>
            <person name="Westerberg I."/>
            <person name="Brannstrom I.O."/>
            <person name="Guillou S."/>
            <person name="Cros-Aarteil S."/>
            <person name="Calhoun S."/>
            <person name="Haridas S."/>
            <person name="Kuo A."/>
            <person name="Mondo S."/>
            <person name="Pangilinan J."/>
            <person name="Riley R."/>
            <person name="LaButti K."/>
            <person name="Andreopoulos B."/>
            <person name="Lipzen A."/>
            <person name="Chen C."/>
            <person name="Yan M."/>
            <person name="Daum C."/>
            <person name="Ng V."/>
            <person name="Clum A."/>
            <person name="Steindorff A."/>
            <person name="Ohm R.A."/>
            <person name="Martin F."/>
            <person name="Silar P."/>
            <person name="Natvig D.O."/>
            <person name="Lalanne C."/>
            <person name="Gautier V."/>
            <person name="Ament-Velasquez S.L."/>
            <person name="Kruys A."/>
            <person name="Hutchinson M.I."/>
            <person name="Powell A.J."/>
            <person name="Barry K."/>
            <person name="Miller A.N."/>
            <person name="Grigoriev I.V."/>
            <person name="Debuchy R."/>
            <person name="Gladieux P."/>
            <person name="Hiltunen Thoren M."/>
            <person name="Johannesson H."/>
        </authorList>
    </citation>
    <scope>NUCLEOTIDE SEQUENCE</scope>
    <source>
        <strain evidence="10">CBS 118394</strain>
    </source>
</reference>
<evidence type="ECO:0000256" key="5">
    <source>
        <dbReference type="ARBA" id="ARBA00023128"/>
    </source>
</evidence>
<dbReference type="InterPro" id="IPR029058">
    <property type="entry name" value="AB_hydrolase_fold"/>
</dbReference>
<dbReference type="Pfam" id="PF13374">
    <property type="entry name" value="TPR_10"/>
    <property type="match status" value="2"/>
</dbReference>
<dbReference type="InterPro" id="IPR002182">
    <property type="entry name" value="NB-ARC"/>
</dbReference>
<dbReference type="EMBL" id="JAUEDM010000007">
    <property type="protein sequence ID" value="KAK3313598.1"/>
    <property type="molecule type" value="Genomic_DNA"/>
</dbReference>
<feature type="compositionally biased region" description="Low complexity" evidence="8">
    <location>
        <begin position="20"/>
        <end position="29"/>
    </location>
</feature>
<keyword evidence="7" id="KW-0802">TPR repeat</keyword>
<reference evidence="10" key="2">
    <citation type="submission" date="2023-06" db="EMBL/GenBank/DDBJ databases">
        <authorList>
            <consortium name="Lawrence Berkeley National Laboratory"/>
            <person name="Haridas S."/>
            <person name="Hensen N."/>
            <person name="Bonometti L."/>
            <person name="Westerberg I."/>
            <person name="Brannstrom I.O."/>
            <person name="Guillou S."/>
            <person name="Cros-Aarteil S."/>
            <person name="Calhoun S."/>
            <person name="Kuo A."/>
            <person name="Mondo S."/>
            <person name="Pangilinan J."/>
            <person name="Riley R."/>
            <person name="Labutti K."/>
            <person name="Andreopoulos B."/>
            <person name="Lipzen A."/>
            <person name="Chen C."/>
            <person name="Yanf M."/>
            <person name="Daum C."/>
            <person name="Ng V."/>
            <person name="Clum A."/>
            <person name="Steindorff A."/>
            <person name="Ohm R."/>
            <person name="Martin F."/>
            <person name="Silar P."/>
            <person name="Natvig D."/>
            <person name="Lalanne C."/>
            <person name="Gautier V."/>
            <person name="Ament-Velasquez S.L."/>
            <person name="Kruys A."/>
            <person name="Hutchinson M.I."/>
            <person name="Powell A.J."/>
            <person name="Barry K."/>
            <person name="Miller A.N."/>
            <person name="Grigoriev I.V."/>
            <person name="Debuchy R."/>
            <person name="Gladieux P."/>
            <person name="Thoren M.H."/>
            <person name="Johannesson H."/>
        </authorList>
    </citation>
    <scope>NUCLEOTIDE SEQUENCE</scope>
    <source>
        <strain evidence="10">CBS 118394</strain>
    </source>
</reference>
<dbReference type="Gene3D" id="1.25.40.10">
    <property type="entry name" value="Tetratricopeptide repeat domain"/>
    <property type="match status" value="3"/>
</dbReference>
<dbReference type="PROSITE" id="PS50005">
    <property type="entry name" value="TPR"/>
    <property type="match status" value="1"/>
</dbReference>
<protein>
    <recommendedName>
        <fullName evidence="9">NB-ARC domain-containing protein</fullName>
    </recommendedName>
</protein>
<keyword evidence="6" id="KW-0472">Membrane</keyword>
<dbReference type="Pfam" id="PF00931">
    <property type="entry name" value="NB-ARC"/>
    <property type="match status" value="1"/>
</dbReference>
<evidence type="ECO:0000256" key="1">
    <source>
        <dbReference type="ARBA" id="ARBA00004173"/>
    </source>
</evidence>
<accession>A0AAE0HVD4</accession>
<dbReference type="InterPro" id="IPR052374">
    <property type="entry name" value="SERAC1"/>
</dbReference>
<dbReference type="SMART" id="SM00028">
    <property type="entry name" value="TPR"/>
    <property type="match status" value="5"/>
</dbReference>
<comment type="subcellular location">
    <subcellularLocation>
        <location evidence="2">Endoplasmic reticulum</location>
    </subcellularLocation>
    <subcellularLocation>
        <location evidence="3">Membrane</location>
    </subcellularLocation>
    <subcellularLocation>
        <location evidence="1">Mitochondrion</location>
    </subcellularLocation>
</comment>
<dbReference type="Gene3D" id="3.40.50.1820">
    <property type="entry name" value="alpha/beta hydrolase"/>
    <property type="match status" value="1"/>
</dbReference>
<evidence type="ECO:0000256" key="6">
    <source>
        <dbReference type="ARBA" id="ARBA00023136"/>
    </source>
</evidence>
<comment type="caution">
    <text evidence="10">The sequence shown here is derived from an EMBL/GenBank/DDBJ whole genome shotgun (WGS) entry which is preliminary data.</text>
</comment>
<dbReference type="InterPro" id="IPR019734">
    <property type="entry name" value="TPR_rpt"/>
</dbReference>
<gene>
    <name evidence="10" type="ORF">B0H66DRAFT_357041</name>
</gene>
<proteinExistence type="predicted"/>